<dbReference type="AlphaFoldDB" id="A0AAN7PAW2"/>
<dbReference type="CDD" id="cd11328">
    <property type="entry name" value="AmyAc_maltase"/>
    <property type="match status" value="2"/>
</dbReference>
<feature type="signal peptide" evidence="6">
    <location>
        <begin position="1"/>
        <end position="16"/>
    </location>
</feature>
<comment type="similarity">
    <text evidence="2">Belongs to the glycosyl hydrolase 13 family.</text>
</comment>
<dbReference type="EMBL" id="JARPUR010000004">
    <property type="protein sequence ID" value="KAK4878601.1"/>
    <property type="molecule type" value="Genomic_DNA"/>
</dbReference>
<dbReference type="SUPFAM" id="SSF51445">
    <property type="entry name" value="(Trans)glycosidases"/>
    <property type="match status" value="2"/>
</dbReference>
<proteinExistence type="inferred from homology"/>
<accession>A0AAN7PAW2</accession>
<dbReference type="FunFam" id="3.90.400.10:FF:000001">
    <property type="entry name" value="Maltase A3, isoform A"/>
    <property type="match status" value="1"/>
</dbReference>
<comment type="caution">
    <text evidence="8">The sequence shown here is derived from an EMBL/GenBank/DDBJ whole genome shotgun (WGS) entry which is preliminary data.</text>
</comment>
<organism evidence="8 9">
    <name type="scientific">Aquatica leii</name>
    <dbReference type="NCBI Taxonomy" id="1421715"/>
    <lineage>
        <taxon>Eukaryota</taxon>
        <taxon>Metazoa</taxon>
        <taxon>Ecdysozoa</taxon>
        <taxon>Arthropoda</taxon>
        <taxon>Hexapoda</taxon>
        <taxon>Insecta</taxon>
        <taxon>Pterygota</taxon>
        <taxon>Neoptera</taxon>
        <taxon>Endopterygota</taxon>
        <taxon>Coleoptera</taxon>
        <taxon>Polyphaga</taxon>
        <taxon>Elateriformia</taxon>
        <taxon>Elateroidea</taxon>
        <taxon>Lampyridae</taxon>
        <taxon>Luciolinae</taxon>
        <taxon>Aquatica</taxon>
    </lineage>
</organism>
<comment type="catalytic activity">
    <reaction evidence="1">
        <text>Hydrolysis of terminal, non-reducing (1-&gt;4)-linked alpha-D-glucose residues with release of alpha-D-glucose.</text>
        <dbReference type="EC" id="3.2.1.20"/>
    </reaction>
</comment>
<dbReference type="GO" id="GO:0005975">
    <property type="term" value="P:carbohydrate metabolic process"/>
    <property type="evidence" value="ECO:0007669"/>
    <property type="project" value="InterPro"/>
</dbReference>
<evidence type="ECO:0000256" key="1">
    <source>
        <dbReference type="ARBA" id="ARBA00001657"/>
    </source>
</evidence>
<gene>
    <name evidence="8" type="ORF">RN001_011107</name>
</gene>
<reference evidence="9" key="1">
    <citation type="submission" date="2023-01" db="EMBL/GenBank/DDBJ databases">
        <title>Key to firefly adult light organ development and bioluminescence: homeobox transcription factors regulate luciferase expression and transportation to peroxisome.</title>
        <authorList>
            <person name="Fu X."/>
        </authorList>
    </citation>
    <scope>NUCLEOTIDE SEQUENCE [LARGE SCALE GENOMIC DNA]</scope>
</reference>
<feature type="domain" description="Glycosyl hydrolase family 13 catalytic" evidence="7">
    <location>
        <begin position="29"/>
        <end position="406"/>
    </location>
</feature>
<dbReference type="Gene3D" id="3.90.400.10">
    <property type="entry name" value="Oligo-1,6-glucosidase, Domain 2"/>
    <property type="match status" value="2"/>
</dbReference>
<dbReference type="InterPro" id="IPR013780">
    <property type="entry name" value="Glyco_hydro_b"/>
</dbReference>
<keyword evidence="5" id="KW-0378">Hydrolase</keyword>
<dbReference type="InterPro" id="IPR017853">
    <property type="entry name" value="GH"/>
</dbReference>
<dbReference type="InterPro" id="IPR006047">
    <property type="entry name" value="GH13_cat_dom"/>
</dbReference>
<dbReference type="SMART" id="SM00642">
    <property type="entry name" value="Aamy"/>
    <property type="match status" value="2"/>
</dbReference>
<dbReference type="Pfam" id="PF00128">
    <property type="entry name" value="Alpha-amylase"/>
    <property type="match status" value="2"/>
</dbReference>
<protein>
    <recommendedName>
        <fullName evidence="3">alpha-glucosidase</fullName>
        <ecNumber evidence="3">3.2.1.20</ecNumber>
    </recommendedName>
</protein>
<dbReference type="Gene3D" id="3.20.20.80">
    <property type="entry name" value="Glycosidases"/>
    <property type="match status" value="4"/>
</dbReference>
<evidence type="ECO:0000256" key="3">
    <source>
        <dbReference type="ARBA" id="ARBA00012741"/>
    </source>
</evidence>
<dbReference type="GO" id="GO:0004558">
    <property type="term" value="F:alpha-1,4-glucosidase activity"/>
    <property type="evidence" value="ECO:0007669"/>
    <property type="project" value="UniProtKB-EC"/>
</dbReference>
<dbReference type="Gene3D" id="2.60.40.1180">
    <property type="entry name" value="Golgi alpha-mannosidase II"/>
    <property type="match status" value="1"/>
</dbReference>
<dbReference type="PANTHER" id="PTHR10357:SF179">
    <property type="entry name" value="NEUTRAL AND BASIC AMINO ACID TRANSPORT PROTEIN RBAT"/>
    <property type="match status" value="1"/>
</dbReference>
<feature type="chain" id="PRO_5043050833" description="alpha-glucosidase" evidence="6">
    <location>
        <begin position="17"/>
        <end position="1057"/>
    </location>
</feature>
<evidence type="ECO:0000256" key="6">
    <source>
        <dbReference type="SAM" id="SignalP"/>
    </source>
</evidence>
<keyword evidence="6" id="KW-0732">Signal</keyword>
<evidence type="ECO:0000256" key="5">
    <source>
        <dbReference type="ARBA" id="ARBA00023295"/>
    </source>
</evidence>
<dbReference type="PANTHER" id="PTHR10357">
    <property type="entry name" value="ALPHA-AMYLASE FAMILY MEMBER"/>
    <property type="match status" value="1"/>
</dbReference>
<dbReference type="InterPro" id="IPR045857">
    <property type="entry name" value="O16G_dom_2"/>
</dbReference>
<keyword evidence="5" id="KW-0326">Glycosidase</keyword>
<evidence type="ECO:0000256" key="4">
    <source>
        <dbReference type="ARBA" id="ARBA00023180"/>
    </source>
</evidence>
<evidence type="ECO:0000313" key="9">
    <source>
        <dbReference type="Proteomes" id="UP001353858"/>
    </source>
</evidence>
<feature type="domain" description="Glycosyl hydrolase family 13 catalytic" evidence="7">
    <location>
        <begin position="563"/>
        <end position="917"/>
    </location>
</feature>
<dbReference type="EC" id="3.2.1.20" evidence="3"/>
<sequence length="1057" mass="121790">MFSLFLTLLLPFSVLGSNLDWWKNAVFYQIYPRSFMDLNNDGIGDLKGITSKLDHLVEIGVTALWLSPIYRSPQVDHGYDISDYRDVDPIFGNLDDFKVLLKTAKQKGDQHEWFKKSENSEPGYENYYVWKNGRENNKPPNNWISNFHGSAWKYSDIRKQWYLHQFSEGQPDLNYRDSKLVQEMKDVLTYWLDLGVDGFRVDIISAMFEDSEFPDEPLSNIPGASPNDYNYLVHPYTNDQPETYDMVYQWRELLDRYQQVHGGDARIMMTESYSASEKLFGYYGNETHNGAHFTFNFWFITELNRNSNAHDIKFIVDKWLREMPSRFTPNWVLGNHDQHRVASRYGTDRVDGLIMIAMMLPGVAVSYNGEEIGMEDGEVTWAEAEDPQACNGLEEDFYKNSRDFQRTPFQWDNTTNAGFNAGHKPWLPVGSKYATVNVAVEKLNKNSHYYVYKNMVELKRTSTLKHGDLKTIAYNDNVLGVIRSLNGNPIYTLLVNLRNTNEMVKLDKDSSHVVAVASQSMKNVGGCIKLIKLNQFYKLLLVFLLINAVYAELDWWQNAVVYQIYPRSFKDSDNNGTGDLGGVIEKLDYLVETGITALWLSPIYKSPQVDFGYDISDYREIDPLFGLRVVLDFVPNHSSDLHEWFVKSENLVPGFEDYYVWKDGDPNTPPNSWTSYFHGPAWSYSQKRKQWYLHQFASGQPDLNYHVLTYWMDIGVDGFRIDIISALFEDKDFPNGPEDQFFYRNDQPETYDMVYQWRALLDDYQKVHGGDTRVIMTESYSNADKLFPYYGNATHNGAHFTFNFWFITQLNKDSSANDFKSVIDKWYAEMPKKYTANWVLGNHDQHRVATRYGSQRVDGLNMLVMVLPGVSVTYNGEEIGMENGEVTWSEGWDPQGCNGNPEDWDKNSRDFERTPFHWDSSINAGFNTGFKTWLPVSTKYKTLNLAAQQTNDLKSHYRIYQALLKLKNTNTVKFGELKTFALSNILVVIRHLAEHSSVVVIINMVDSPANADLSTMGLPPLLTVKIPSVQSTKTPGSTIATNLIPLNGYEALVLQYP</sequence>
<evidence type="ECO:0000256" key="2">
    <source>
        <dbReference type="ARBA" id="ARBA00008061"/>
    </source>
</evidence>
<evidence type="ECO:0000259" key="7">
    <source>
        <dbReference type="SMART" id="SM00642"/>
    </source>
</evidence>
<evidence type="ECO:0000313" key="8">
    <source>
        <dbReference type="EMBL" id="KAK4878601.1"/>
    </source>
</evidence>
<name>A0AAN7PAW2_9COLE</name>
<keyword evidence="4" id="KW-0325">Glycoprotein</keyword>
<dbReference type="Proteomes" id="UP001353858">
    <property type="component" value="Unassembled WGS sequence"/>
</dbReference>
<keyword evidence="9" id="KW-1185">Reference proteome</keyword>